<reference evidence="9" key="1">
    <citation type="submission" date="2023-06" db="EMBL/GenBank/DDBJ databases">
        <title>Genome-scale phylogeny and comparative genomics of the fungal order Sordariales.</title>
        <authorList>
            <consortium name="Lawrence Berkeley National Laboratory"/>
            <person name="Hensen N."/>
            <person name="Bonometti L."/>
            <person name="Westerberg I."/>
            <person name="Brannstrom I.O."/>
            <person name="Guillou S."/>
            <person name="Cros-Aarteil S."/>
            <person name="Calhoun S."/>
            <person name="Haridas S."/>
            <person name="Kuo A."/>
            <person name="Mondo S."/>
            <person name="Pangilinan J."/>
            <person name="Riley R."/>
            <person name="Labutti K."/>
            <person name="Andreopoulos B."/>
            <person name="Lipzen A."/>
            <person name="Chen C."/>
            <person name="Yanf M."/>
            <person name="Daum C."/>
            <person name="Ng V."/>
            <person name="Clum A."/>
            <person name="Steindorff A."/>
            <person name="Ohm R."/>
            <person name="Martin F."/>
            <person name="Silar P."/>
            <person name="Natvig D."/>
            <person name="Lalanne C."/>
            <person name="Gautier V."/>
            <person name="Ament-Velasquez S.L."/>
            <person name="Kruys A."/>
            <person name="Hutchinson M.I."/>
            <person name="Powell A.J."/>
            <person name="Barry K."/>
            <person name="Miller A.N."/>
            <person name="Grigoriev I.V."/>
            <person name="Debuchy R."/>
            <person name="Gladieux P."/>
            <person name="Thoren M.H."/>
            <person name="Johannesson H."/>
        </authorList>
    </citation>
    <scope>NUCLEOTIDE SEQUENCE</scope>
    <source>
        <strain evidence="9">PSN4</strain>
    </source>
</reference>
<proteinExistence type="predicted"/>
<evidence type="ECO:0000313" key="10">
    <source>
        <dbReference type="Proteomes" id="UP001239445"/>
    </source>
</evidence>
<dbReference type="PROSITE" id="PS00463">
    <property type="entry name" value="ZN2_CY6_FUNGAL_1"/>
    <property type="match status" value="1"/>
</dbReference>
<dbReference type="SMART" id="SM00066">
    <property type="entry name" value="GAL4"/>
    <property type="match status" value="1"/>
</dbReference>
<evidence type="ECO:0000256" key="7">
    <source>
        <dbReference type="SAM" id="MobiDB-lite"/>
    </source>
</evidence>
<dbReference type="Proteomes" id="UP001239445">
    <property type="component" value="Unassembled WGS sequence"/>
</dbReference>
<feature type="region of interest" description="Disordered" evidence="7">
    <location>
        <begin position="60"/>
        <end position="128"/>
    </location>
</feature>
<feature type="domain" description="Zn(2)-C6 fungal-type" evidence="8">
    <location>
        <begin position="28"/>
        <end position="58"/>
    </location>
</feature>
<dbReference type="PROSITE" id="PS50048">
    <property type="entry name" value="ZN2_CY6_FUNGAL_2"/>
    <property type="match status" value="1"/>
</dbReference>
<evidence type="ECO:0000256" key="1">
    <source>
        <dbReference type="ARBA" id="ARBA00022723"/>
    </source>
</evidence>
<keyword evidence="5" id="KW-0804">Transcription</keyword>
<keyword evidence="2" id="KW-0862">Zinc</keyword>
<evidence type="ECO:0000256" key="6">
    <source>
        <dbReference type="ARBA" id="ARBA00023242"/>
    </source>
</evidence>
<protein>
    <recommendedName>
        <fullName evidence="8">Zn(2)-C6 fungal-type domain-containing protein</fullName>
    </recommendedName>
</protein>
<evidence type="ECO:0000256" key="2">
    <source>
        <dbReference type="ARBA" id="ARBA00022833"/>
    </source>
</evidence>
<evidence type="ECO:0000313" key="9">
    <source>
        <dbReference type="EMBL" id="KAK1759063.1"/>
    </source>
</evidence>
<gene>
    <name evidence="9" type="ORF">QBC47DRAFT_457411</name>
</gene>
<dbReference type="EMBL" id="MU839828">
    <property type="protein sequence ID" value="KAK1759063.1"/>
    <property type="molecule type" value="Genomic_DNA"/>
</dbReference>
<dbReference type="GO" id="GO:0008270">
    <property type="term" value="F:zinc ion binding"/>
    <property type="evidence" value="ECO:0007669"/>
    <property type="project" value="InterPro"/>
</dbReference>
<evidence type="ECO:0000256" key="3">
    <source>
        <dbReference type="ARBA" id="ARBA00023015"/>
    </source>
</evidence>
<dbReference type="Pfam" id="PF00172">
    <property type="entry name" value="Zn_clus"/>
    <property type="match status" value="1"/>
</dbReference>
<dbReference type="InterPro" id="IPR007219">
    <property type="entry name" value="XnlR_reg_dom"/>
</dbReference>
<evidence type="ECO:0000256" key="4">
    <source>
        <dbReference type="ARBA" id="ARBA00023125"/>
    </source>
</evidence>
<dbReference type="GO" id="GO:0001228">
    <property type="term" value="F:DNA-binding transcription activator activity, RNA polymerase II-specific"/>
    <property type="evidence" value="ECO:0007669"/>
    <property type="project" value="TreeGrafter"/>
</dbReference>
<dbReference type="InterPro" id="IPR036864">
    <property type="entry name" value="Zn2-C6_fun-type_DNA-bd_sf"/>
</dbReference>
<dbReference type="SMART" id="SM00906">
    <property type="entry name" value="Fungal_trans"/>
    <property type="match status" value="1"/>
</dbReference>
<comment type="caution">
    <text evidence="9">The sequence shown here is derived from an EMBL/GenBank/DDBJ whole genome shotgun (WGS) entry which is preliminary data.</text>
</comment>
<feature type="compositionally biased region" description="Basic and acidic residues" evidence="7">
    <location>
        <begin position="89"/>
        <end position="99"/>
    </location>
</feature>
<dbReference type="GO" id="GO:0005634">
    <property type="term" value="C:nucleus"/>
    <property type="evidence" value="ECO:0007669"/>
    <property type="project" value="TreeGrafter"/>
</dbReference>
<dbReference type="GO" id="GO:0000978">
    <property type="term" value="F:RNA polymerase II cis-regulatory region sequence-specific DNA binding"/>
    <property type="evidence" value="ECO:0007669"/>
    <property type="project" value="TreeGrafter"/>
</dbReference>
<dbReference type="Gene3D" id="4.10.240.10">
    <property type="entry name" value="Zn(2)-C6 fungal-type DNA-binding domain"/>
    <property type="match status" value="1"/>
</dbReference>
<dbReference type="PANTHER" id="PTHR31944">
    <property type="entry name" value="HEME-RESPONSIVE ZINC FINGER TRANSCRIPTION FACTOR HAP1"/>
    <property type="match status" value="1"/>
</dbReference>
<keyword evidence="10" id="KW-1185">Reference proteome</keyword>
<dbReference type="InterPro" id="IPR001138">
    <property type="entry name" value="Zn2Cys6_DnaBD"/>
</dbReference>
<keyword evidence="6" id="KW-0539">Nucleus</keyword>
<keyword evidence="3" id="KW-0805">Transcription regulation</keyword>
<dbReference type="CDD" id="cd12148">
    <property type="entry name" value="fungal_TF_MHR"/>
    <property type="match status" value="1"/>
</dbReference>
<name>A0AAJ0BKV4_9PEZI</name>
<dbReference type="Pfam" id="PF04082">
    <property type="entry name" value="Fungal_trans"/>
    <property type="match status" value="1"/>
</dbReference>
<organism evidence="9 10">
    <name type="scientific">Echria macrotheca</name>
    <dbReference type="NCBI Taxonomy" id="438768"/>
    <lineage>
        <taxon>Eukaryota</taxon>
        <taxon>Fungi</taxon>
        <taxon>Dikarya</taxon>
        <taxon>Ascomycota</taxon>
        <taxon>Pezizomycotina</taxon>
        <taxon>Sordariomycetes</taxon>
        <taxon>Sordariomycetidae</taxon>
        <taxon>Sordariales</taxon>
        <taxon>Schizotheciaceae</taxon>
        <taxon>Echria</taxon>
    </lineage>
</organism>
<feature type="compositionally biased region" description="Polar residues" evidence="7">
    <location>
        <begin position="100"/>
        <end position="128"/>
    </location>
</feature>
<dbReference type="AlphaFoldDB" id="A0AAJ0BKV4"/>
<dbReference type="GO" id="GO:0006351">
    <property type="term" value="P:DNA-templated transcription"/>
    <property type="evidence" value="ECO:0007669"/>
    <property type="project" value="InterPro"/>
</dbReference>
<evidence type="ECO:0000259" key="8">
    <source>
        <dbReference type="PROSITE" id="PS50048"/>
    </source>
</evidence>
<dbReference type="CDD" id="cd00067">
    <property type="entry name" value="GAL4"/>
    <property type="match status" value="1"/>
</dbReference>
<dbReference type="InterPro" id="IPR051430">
    <property type="entry name" value="Fungal_TF_Env_Response"/>
</dbReference>
<dbReference type="PANTHER" id="PTHR31944:SF131">
    <property type="entry name" value="HEME-RESPONSIVE ZINC FINGER TRANSCRIPTION FACTOR HAP1"/>
    <property type="match status" value="1"/>
</dbReference>
<evidence type="ECO:0000256" key="5">
    <source>
        <dbReference type="ARBA" id="ARBA00023163"/>
    </source>
</evidence>
<accession>A0AAJ0BKV4</accession>
<dbReference type="SUPFAM" id="SSF57701">
    <property type="entry name" value="Zn2/Cys6 DNA-binding domain"/>
    <property type="match status" value="1"/>
</dbReference>
<keyword evidence="1" id="KW-0479">Metal-binding</keyword>
<sequence length="724" mass="80105">MDQVQVTIDQVPVPVPVPVRRRRRPAVSCTQCRARKIRCNRENPCNNCLKSRNAVCSYDSNGPPQSVARSRAGEQPAGPATASAIRVGVSHDDTDRDSHATTVTSNSRSELDTPASSQPDESPAFSSDALSPAVTKTAFTCLSDAFFIHYDQDPAAPAGTCQAQPVARCVSHKTRLFGQSHWATPSISLLRDLVALLEKGNHDKVRADVQRCKSIGKLAKMARSPPWPTVPTMELPQKELADQLVDCYLRTIETVYRVVHIPTFRRSYDDLWLPGSKPELGFVMQVKLVLAIGSTMYDDTFSLRTSAIRWVHEAMSWNSAPDGYKSRLTIQGLQNQILLLFAQEIVGVGRDMVWSSSGSLVLTAMHMGLHRDPSRLQPRITLYACEMRRRLWNTVIELALQSSLNAGGTILLSLDDFDTLPPNNFDDAELESPSPTPPSPLIVMTQTTIPIVLRRTFAQRLAIVKFLNGLCPSSPASDGLYTETLALDTALRSAYRTLAHSLQLCPQQPTLSTILVDLLTRRYLLALHVPFLELALSSCPQSRLLYSRTEAVDNALRIWNAARFEDTLFRRFATNGATFIRTTSAQAAFVAAAELRAQILAERDSLVPPVVRADLLAVVNEAQEWSLKCVEVGETNMKGHLFLSIVRAQIEAARERVDEETMVVRVVRAAEESAARCLPAMERNLEKVQGESAVDVGEMDFDAVAMPEFLFGFENAESLSWDFT</sequence>
<keyword evidence="4" id="KW-0238">DNA-binding</keyword>